<evidence type="ECO:0000313" key="3">
    <source>
        <dbReference type="Proteomes" id="UP000807353"/>
    </source>
</evidence>
<evidence type="ECO:0000256" key="1">
    <source>
        <dbReference type="SAM" id="Phobius"/>
    </source>
</evidence>
<comment type="caution">
    <text evidence="2">The sequence shown here is derived from an EMBL/GenBank/DDBJ whole genome shotgun (WGS) entry which is preliminary data.</text>
</comment>
<name>A0A9P5XWG9_9AGAR</name>
<keyword evidence="1" id="KW-0472">Membrane</keyword>
<keyword evidence="1" id="KW-0812">Transmembrane</keyword>
<accession>A0A9P5XWG9</accession>
<protein>
    <submittedName>
        <fullName evidence="2">Uncharacterized protein</fullName>
    </submittedName>
</protein>
<keyword evidence="3" id="KW-1185">Reference proteome</keyword>
<gene>
    <name evidence="2" type="ORF">BDZ94DRAFT_1269587</name>
</gene>
<proteinExistence type="predicted"/>
<dbReference type="EMBL" id="MU150328">
    <property type="protein sequence ID" value="KAF9458883.1"/>
    <property type="molecule type" value="Genomic_DNA"/>
</dbReference>
<evidence type="ECO:0000313" key="2">
    <source>
        <dbReference type="EMBL" id="KAF9458883.1"/>
    </source>
</evidence>
<sequence length="88" mass="10135">MHPFSDIFHYQVDNYHYNPVLSSLFSKTMLFTFFTSASLISFFCFFAKLFPKLDDTLNQIDEWNSATDVEYVIEASSIWAVTAAQTGD</sequence>
<reference evidence="2" key="1">
    <citation type="submission" date="2020-11" db="EMBL/GenBank/DDBJ databases">
        <authorList>
            <consortium name="DOE Joint Genome Institute"/>
            <person name="Ahrendt S."/>
            <person name="Riley R."/>
            <person name="Andreopoulos W."/>
            <person name="Labutti K."/>
            <person name="Pangilinan J."/>
            <person name="Ruiz-Duenas F.J."/>
            <person name="Barrasa J.M."/>
            <person name="Sanchez-Garcia M."/>
            <person name="Camarero S."/>
            <person name="Miyauchi S."/>
            <person name="Serrano A."/>
            <person name="Linde D."/>
            <person name="Babiker R."/>
            <person name="Drula E."/>
            <person name="Ayuso-Fernandez I."/>
            <person name="Pacheco R."/>
            <person name="Padilla G."/>
            <person name="Ferreira P."/>
            <person name="Barriuso J."/>
            <person name="Kellner H."/>
            <person name="Castanera R."/>
            <person name="Alfaro M."/>
            <person name="Ramirez L."/>
            <person name="Pisabarro A.G."/>
            <person name="Kuo A."/>
            <person name="Tritt A."/>
            <person name="Lipzen A."/>
            <person name="He G."/>
            <person name="Yan M."/>
            <person name="Ng V."/>
            <person name="Cullen D."/>
            <person name="Martin F."/>
            <person name="Rosso M.-N."/>
            <person name="Henrissat B."/>
            <person name="Hibbett D."/>
            <person name="Martinez A.T."/>
            <person name="Grigoriev I.V."/>
        </authorList>
    </citation>
    <scope>NUCLEOTIDE SEQUENCE</scope>
    <source>
        <strain evidence="2">CBS 247.69</strain>
    </source>
</reference>
<feature type="transmembrane region" description="Helical" evidence="1">
    <location>
        <begin position="29"/>
        <end position="50"/>
    </location>
</feature>
<dbReference type="Proteomes" id="UP000807353">
    <property type="component" value="Unassembled WGS sequence"/>
</dbReference>
<keyword evidence="1" id="KW-1133">Transmembrane helix</keyword>
<dbReference type="AlphaFoldDB" id="A0A9P5XWG9"/>
<organism evidence="2 3">
    <name type="scientific">Collybia nuda</name>
    <dbReference type="NCBI Taxonomy" id="64659"/>
    <lineage>
        <taxon>Eukaryota</taxon>
        <taxon>Fungi</taxon>
        <taxon>Dikarya</taxon>
        <taxon>Basidiomycota</taxon>
        <taxon>Agaricomycotina</taxon>
        <taxon>Agaricomycetes</taxon>
        <taxon>Agaricomycetidae</taxon>
        <taxon>Agaricales</taxon>
        <taxon>Tricholomatineae</taxon>
        <taxon>Clitocybaceae</taxon>
        <taxon>Collybia</taxon>
    </lineage>
</organism>